<evidence type="ECO:0000256" key="1">
    <source>
        <dbReference type="ARBA" id="ARBA00003747"/>
    </source>
</evidence>
<dbReference type="GO" id="GO:0000781">
    <property type="term" value="C:chromosome, telomeric region"/>
    <property type="evidence" value="ECO:0007669"/>
    <property type="project" value="UniProtKB-SubCell"/>
</dbReference>
<comment type="caution">
    <text evidence="14">The sequence shown here is derived from an EMBL/GenBank/DDBJ whole genome shotgun (WGS) entry which is preliminary data.</text>
</comment>
<proteinExistence type="predicted"/>
<dbReference type="SMART" id="SM00220">
    <property type="entry name" value="S_TKc"/>
    <property type="match status" value="1"/>
</dbReference>
<evidence type="ECO:0000256" key="11">
    <source>
        <dbReference type="ARBA" id="ARBA00048679"/>
    </source>
</evidence>
<dbReference type="GO" id="GO:0005524">
    <property type="term" value="F:ATP binding"/>
    <property type="evidence" value="ECO:0007669"/>
    <property type="project" value="InterPro"/>
</dbReference>
<dbReference type="InterPro" id="IPR008266">
    <property type="entry name" value="Tyr_kinase_AS"/>
</dbReference>
<dbReference type="PANTHER" id="PTHR44167:SF18">
    <property type="entry name" value="PROTEIN KINASE DOMAIN-CONTAINING PROTEIN"/>
    <property type="match status" value="1"/>
</dbReference>
<evidence type="ECO:0000313" key="15">
    <source>
        <dbReference type="Proteomes" id="UP001149165"/>
    </source>
</evidence>
<keyword evidence="7" id="KW-0779">Telomere</keyword>
<keyword evidence="15" id="KW-1185">Reference proteome</keyword>
<feature type="domain" description="Protein kinase" evidence="13">
    <location>
        <begin position="77"/>
        <end position="380"/>
    </location>
</feature>
<dbReference type="Proteomes" id="UP001149165">
    <property type="component" value="Unassembled WGS sequence"/>
</dbReference>
<evidence type="ECO:0000256" key="4">
    <source>
        <dbReference type="ARBA" id="ARBA00012513"/>
    </source>
</evidence>
<evidence type="ECO:0000256" key="10">
    <source>
        <dbReference type="ARBA" id="ARBA00047899"/>
    </source>
</evidence>
<evidence type="ECO:0000256" key="12">
    <source>
        <dbReference type="SAM" id="MobiDB-lite"/>
    </source>
</evidence>
<evidence type="ECO:0000256" key="2">
    <source>
        <dbReference type="ARBA" id="ARBA00004574"/>
    </source>
</evidence>
<dbReference type="AlphaFoldDB" id="A0A9W9EVS9"/>
<dbReference type="GO" id="GO:0005634">
    <property type="term" value="C:nucleus"/>
    <property type="evidence" value="ECO:0007669"/>
    <property type="project" value="TreeGrafter"/>
</dbReference>
<dbReference type="GO" id="GO:0044773">
    <property type="term" value="P:mitotic DNA damage checkpoint signaling"/>
    <property type="evidence" value="ECO:0007669"/>
    <property type="project" value="TreeGrafter"/>
</dbReference>
<dbReference type="Gene3D" id="1.10.510.10">
    <property type="entry name" value="Transferase(Phosphotransferase) domain 1"/>
    <property type="match status" value="1"/>
</dbReference>
<comment type="catalytic activity">
    <reaction evidence="10">
        <text>L-threonyl-[protein] + ATP = O-phospho-L-threonyl-[protein] + ADP + H(+)</text>
        <dbReference type="Rhea" id="RHEA:46608"/>
        <dbReference type="Rhea" id="RHEA-COMP:11060"/>
        <dbReference type="Rhea" id="RHEA-COMP:11605"/>
        <dbReference type="ChEBI" id="CHEBI:15378"/>
        <dbReference type="ChEBI" id="CHEBI:30013"/>
        <dbReference type="ChEBI" id="CHEBI:30616"/>
        <dbReference type="ChEBI" id="CHEBI:61977"/>
        <dbReference type="ChEBI" id="CHEBI:456216"/>
        <dbReference type="EC" id="2.7.11.1"/>
    </reaction>
</comment>
<dbReference type="PANTHER" id="PTHR44167">
    <property type="entry name" value="OVARIAN-SPECIFIC SERINE/THREONINE-PROTEIN KINASE LOK-RELATED"/>
    <property type="match status" value="1"/>
</dbReference>
<feature type="region of interest" description="Disordered" evidence="12">
    <location>
        <begin position="1"/>
        <end position="49"/>
    </location>
</feature>
<comment type="subcellular location">
    <subcellularLocation>
        <location evidence="2">Chromosome</location>
        <location evidence="2">Telomere</location>
    </subcellularLocation>
</comment>
<keyword evidence="7" id="KW-0158">Chromosome</keyword>
<evidence type="ECO:0000313" key="14">
    <source>
        <dbReference type="EMBL" id="KAJ5088824.1"/>
    </source>
</evidence>
<name>A0A9W9EVS9_9EURO</name>
<gene>
    <name evidence="14" type="ORF">N7456_012440</name>
</gene>
<dbReference type="PROSITE" id="PS50011">
    <property type="entry name" value="PROTEIN_KINASE_DOM"/>
    <property type="match status" value="1"/>
</dbReference>
<dbReference type="GO" id="GO:0005737">
    <property type="term" value="C:cytoplasm"/>
    <property type="evidence" value="ECO:0007669"/>
    <property type="project" value="TreeGrafter"/>
</dbReference>
<dbReference type="CDD" id="cd00180">
    <property type="entry name" value="PKc"/>
    <property type="match status" value="1"/>
</dbReference>
<dbReference type="InterPro" id="IPR000719">
    <property type="entry name" value="Prot_kinase_dom"/>
</dbReference>
<evidence type="ECO:0000256" key="5">
    <source>
        <dbReference type="ARBA" id="ARBA00013948"/>
    </source>
</evidence>
<evidence type="ECO:0000256" key="7">
    <source>
        <dbReference type="ARBA" id="ARBA00022895"/>
    </source>
</evidence>
<reference evidence="14" key="2">
    <citation type="journal article" date="2023" name="IMA Fungus">
        <title>Comparative genomic study of the Penicillium genus elucidates a diverse pangenome and 15 lateral gene transfer events.</title>
        <authorList>
            <person name="Petersen C."/>
            <person name="Sorensen T."/>
            <person name="Nielsen M.R."/>
            <person name="Sondergaard T.E."/>
            <person name="Sorensen J.L."/>
            <person name="Fitzpatrick D.A."/>
            <person name="Frisvad J.C."/>
            <person name="Nielsen K.L."/>
        </authorList>
    </citation>
    <scope>NUCLEOTIDE SEQUENCE</scope>
    <source>
        <strain evidence="14">IBT 30069</strain>
    </source>
</reference>
<dbReference type="SUPFAM" id="SSF56112">
    <property type="entry name" value="Protein kinase-like (PK-like)"/>
    <property type="match status" value="1"/>
</dbReference>
<dbReference type="OrthoDB" id="1668230at2759"/>
<comment type="subunit">
    <text evidence="3">Component of the EKC/KEOPS complex composed of at least BUD32, CGI121, GON7, KAE1 and PCC1; the whole complex dimerizes.</text>
</comment>
<dbReference type="GO" id="GO:0004674">
    <property type="term" value="F:protein serine/threonine kinase activity"/>
    <property type="evidence" value="ECO:0007669"/>
    <property type="project" value="UniProtKB-EC"/>
</dbReference>
<evidence type="ECO:0000256" key="8">
    <source>
        <dbReference type="ARBA" id="ARBA00030980"/>
    </source>
</evidence>
<feature type="compositionally biased region" description="Low complexity" evidence="12">
    <location>
        <begin position="39"/>
        <end position="48"/>
    </location>
</feature>
<dbReference type="EMBL" id="JAPQKH010000007">
    <property type="protein sequence ID" value="KAJ5088824.1"/>
    <property type="molecule type" value="Genomic_DNA"/>
</dbReference>
<evidence type="ECO:0000256" key="3">
    <source>
        <dbReference type="ARBA" id="ARBA00011534"/>
    </source>
</evidence>
<reference evidence="14" key="1">
    <citation type="submission" date="2022-11" db="EMBL/GenBank/DDBJ databases">
        <authorList>
            <person name="Petersen C."/>
        </authorList>
    </citation>
    <scope>NUCLEOTIDE SEQUENCE</scope>
    <source>
        <strain evidence="14">IBT 30069</strain>
    </source>
</reference>
<dbReference type="PROSITE" id="PS00109">
    <property type="entry name" value="PROTEIN_KINASE_TYR"/>
    <property type="match status" value="1"/>
</dbReference>
<dbReference type="Pfam" id="PF00069">
    <property type="entry name" value="Pkinase"/>
    <property type="match status" value="1"/>
</dbReference>
<protein>
    <recommendedName>
        <fullName evidence="6">EKC/KEOPS complex subunit BUD32</fullName>
        <ecNumber evidence="4">2.7.11.1</ecNumber>
    </recommendedName>
    <alternativeName>
        <fullName evidence="8 9">Atypical Serine/threonine protein kinase BUD32</fullName>
    </alternativeName>
    <alternativeName>
        <fullName evidence="5">EKC/KEOPS complex subunit bud32</fullName>
    </alternativeName>
</protein>
<accession>A0A9W9EVS9</accession>
<comment type="function">
    <text evidence="1">Component of the EKC/KEOPS complex that is required for the formation of a threonylcarbamoyl group on adenosine at position 37 (t(6)A37) in tRNAs that read codons beginning with adenine. The complex is probably involved in the transfer of the threonylcarbamoyl moiety of threonylcarbamoyl-AMP (TC-AMP) to the N6 group of A37. BUD32 has ATPase activity in the context of the EKC/KEOPS complex and likely plays a supporting role to the catalytic subunit KAE1. The EKC/KEOPS complex also promotes both telomere uncapping and telomere elongation. The complex is required for efficient recruitment of transcriptional coactivators.</text>
</comment>
<evidence type="ECO:0000259" key="13">
    <source>
        <dbReference type="PROSITE" id="PS50011"/>
    </source>
</evidence>
<evidence type="ECO:0000256" key="9">
    <source>
        <dbReference type="ARBA" id="ARBA00033194"/>
    </source>
</evidence>
<evidence type="ECO:0000256" key="6">
    <source>
        <dbReference type="ARBA" id="ARBA00019973"/>
    </source>
</evidence>
<organism evidence="14 15">
    <name type="scientific">Penicillium angulare</name>
    <dbReference type="NCBI Taxonomy" id="116970"/>
    <lineage>
        <taxon>Eukaryota</taxon>
        <taxon>Fungi</taxon>
        <taxon>Dikarya</taxon>
        <taxon>Ascomycota</taxon>
        <taxon>Pezizomycotina</taxon>
        <taxon>Eurotiomycetes</taxon>
        <taxon>Eurotiomycetidae</taxon>
        <taxon>Eurotiales</taxon>
        <taxon>Aspergillaceae</taxon>
        <taxon>Penicillium</taxon>
    </lineage>
</organism>
<comment type="catalytic activity">
    <reaction evidence="11">
        <text>L-seryl-[protein] + ATP = O-phospho-L-seryl-[protein] + ADP + H(+)</text>
        <dbReference type="Rhea" id="RHEA:17989"/>
        <dbReference type="Rhea" id="RHEA-COMP:9863"/>
        <dbReference type="Rhea" id="RHEA-COMP:11604"/>
        <dbReference type="ChEBI" id="CHEBI:15378"/>
        <dbReference type="ChEBI" id="CHEBI:29999"/>
        <dbReference type="ChEBI" id="CHEBI:30616"/>
        <dbReference type="ChEBI" id="CHEBI:83421"/>
        <dbReference type="ChEBI" id="CHEBI:456216"/>
        <dbReference type="EC" id="2.7.11.1"/>
    </reaction>
</comment>
<sequence length="380" mass="42661">MRARCDGEKSQDDKRPKAPMHQQSTRADSKRPSGYRPCSSFSVSPTSSKMTLHVPESNEANQVVLPVNNSHRTFYLPNVGEILGQGSTSLVAKIKPGTVIKSPRYSWWDCGVAELHHFVTDVKYSFEVEEQLLNKLGTHPRIVRYIINPGPLIQHTMLNILSSYLGPSIDPRGLLFEEASDGNLKAYIDQHNDSIDLHLRLKWCRQAAEAIHYIHQKGVMHSDLRPENFLLHSKSDSKLDLLLCDFGGSMCGDIDGVCKPDSGFFDPCKPLVSTEAVDIFNLGSIFYLVMTGRWPCKIPRSFETSDENMEYGQLVNGLSASQKYPDHDGHSLPGGAVIQRCWTGRYSNLEELIRDQNLLFSEIEHGDIQGTMDKKRQGTN</sequence>
<dbReference type="InterPro" id="IPR011009">
    <property type="entry name" value="Kinase-like_dom_sf"/>
</dbReference>
<dbReference type="EC" id="2.7.11.1" evidence="4"/>
<feature type="compositionally biased region" description="Basic and acidic residues" evidence="12">
    <location>
        <begin position="1"/>
        <end position="16"/>
    </location>
</feature>